<keyword evidence="3" id="KW-1185">Reference proteome</keyword>
<dbReference type="InterPro" id="IPR025245">
    <property type="entry name" value="DUF4197"/>
</dbReference>
<gene>
    <name evidence="2" type="ORF">CHRY9390_00119</name>
</gene>
<keyword evidence="1" id="KW-0472">Membrane</keyword>
<dbReference type="EMBL" id="CAJIMS010000001">
    <property type="protein sequence ID" value="CAD7797151.1"/>
    <property type="molecule type" value="Genomic_DNA"/>
</dbReference>
<dbReference type="Proteomes" id="UP000662618">
    <property type="component" value="Unassembled WGS sequence"/>
</dbReference>
<evidence type="ECO:0000313" key="2">
    <source>
        <dbReference type="EMBL" id="CAD7797151.1"/>
    </source>
</evidence>
<reference evidence="2" key="1">
    <citation type="submission" date="2020-12" db="EMBL/GenBank/DDBJ databases">
        <authorList>
            <person name="Rodrigo-Torres L."/>
            <person name="Arahal R. D."/>
            <person name="Lucena T."/>
        </authorList>
    </citation>
    <scope>NUCLEOTIDE SEQUENCE</scope>
    <source>
        <strain evidence="2">CECT 9390</strain>
    </source>
</reference>
<accession>A0A9N8MF69</accession>
<organism evidence="2 3">
    <name type="scientific">Chryseobacterium aquaeductus</name>
    <dbReference type="NCBI Taxonomy" id="2675056"/>
    <lineage>
        <taxon>Bacteria</taxon>
        <taxon>Pseudomonadati</taxon>
        <taxon>Bacteroidota</taxon>
        <taxon>Flavobacteriia</taxon>
        <taxon>Flavobacteriales</taxon>
        <taxon>Weeksellaceae</taxon>
        <taxon>Chryseobacterium group</taxon>
        <taxon>Chryseobacterium</taxon>
    </lineage>
</organism>
<evidence type="ECO:0008006" key="4">
    <source>
        <dbReference type="Google" id="ProtNLM"/>
    </source>
</evidence>
<name>A0A9N8MF69_9FLAO</name>
<dbReference type="AlphaFoldDB" id="A0A9N8MF69"/>
<evidence type="ECO:0000256" key="1">
    <source>
        <dbReference type="SAM" id="Phobius"/>
    </source>
</evidence>
<evidence type="ECO:0000313" key="3">
    <source>
        <dbReference type="Proteomes" id="UP000662618"/>
    </source>
</evidence>
<comment type="caution">
    <text evidence="2">The sequence shown here is derived from an EMBL/GenBank/DDBJ whole genome shotgun (WGS) entry which is preliminary data.</text>
</comment>
<proteinExistence type="predicted"/>
<feature type="transmembrane region" description="Helical" evidence="1">
    <location>
        <begin position="6"/>
        <end position="26"/>
    </location>
</feature>
<keyword evidence="1" id="KW-1133">Transmembrane helix</keyword>
<sequence>MSKIKYSLKITKILLNIQLFIPLVQYLTLIQKLKMKKYIIAIALIAGTGIVINTSLQSCSTLATSDLGLAVIKRVLLGGINKGMSIYGNKEAFLQNNLVDKALPKQLRDINSTLEKIAPALVAKEREYIADAAVYTVNISRPILENAVNSLNAQDVTRIIQGEKGTATLILKEKTSQQLISAIAPKVEQELNKYGIVKTINTALSGSNILGSLLGGGSTNNVNAGGLSMLASEQIVNGLFNIIEDHEKQNSASLLGPLAK</sequence>
<protein>
    <recommendedName>
        <fullName evidence="4">DUF4197 family protein</fullName>
    </recommendedName>
</protein>
<keyword evidence="1" id="KW-0812">Transmembrane</keyword>
<dbReference type="Pfam" id="PF13852">
    <property type="entry name" value="DUF4197"/>
    <property type="match status" value="1"/>
</dbReference>